<dbReference type="CDD" id="cd07185">
    <property type="entry name" value="OmpA_C-like"/>
    <property type="match status" value="1"/>
</dbReference>
<organism evidence="7 8">
    <name type="scientific">Vibrio sinaloensis DSM 21326</name>
    <dbReference type="NCBI Taxonomy" id="945550"/>
    <lineage>
        <taxon>Bacteria</taxon>
        <taxon>Pseudomonadati</taxon>
        <taxon>Pseudomonadota</taxon>
        <taxon>Gammaproteobacteria</taxon>
        <taxon>Vibrionales</taxon>
        <taxon>Vibrionaceae</taxon>
        <taxon>Vibrio</taxon>
        <taxon>Vibrio oreintalis group</taxon>
    </lineage>
</organism>
<dbReference type="PANTHER" id="PTHR30329:SF21">
    <property type="entry name" value="LIPOPROTEIN YIAD-RELATED"/>
    <property type="match status" value="1"/>
</dbReference>
<dbReference type="AlphaFoldDB" id="E8M5V2"/>
<gene>
    <name evidence="7" type="ORF">VISI1226_00015</name>
</gene>
<keyword evidence="5" id="KW-0732">Signal</keyword>
<sequence length="203" mass="22325">MKKTALSLLTTAVLLTGCSIAEDDYAYIDTPVPNQVDDLLDEDKDGVINARDLCPQTPSRSEIDNDGCGTFINTSEEISLHILFANDSAEVQPVFMTQIREVADFMAEFPSTSVELQGYASKVGRADYNLELSKQRAFAVEDLLLSYGVDSSRVNIVGFGDTNLSLEGNDEQVHAQNRKVVASIIGHKGQVKEEWTIFTTIKK</sequence>
<evidence type="ECO:0000259" key="6">
    <source>
        <dbReference type="PROSITE" id="PS51123"/>
    </source>
</evidence>
<dbReference type="GO" id="GO:0009279">
    <property type="term" value="C:cell outer membrane"/>
    <property type="evidence" value="ECO:0007669"/>
    <property type="project" value="UniProtKB-SubCell"/>
</dbReference>
<evidence type="ECO:0000256" key="1">
    <source>
        <dbReference type="ARBA" id="ARBA00004442"/>
    </source>
</evidence>
<evidence type="ECO:0000256" key="3">
    <source>
        <dbReference type="ARBA" id="ARBA00023237"/>
    </source>
</evidence>
<accession>E8M5V2</accession>
<dbReference type="InterPro" id="IPR050330">
    <property type="entry name" value="Bact_OuterMem_StrucFunc"/>
</dbReference>
<dbReference type="InterPro" id="IPR036737">
    <property type="entry name" value="OmpA-like_sf"/>
</dbReference>
<keyword evidence="3" id="KW-0998">Cell outer membrane</keyword>
<evidence type="ECO:0000256" key="4">
    <source>
        <dbReference type="PROSITE-ProRule" id="PRU00473"/>
    </source>
</evidence>
<dbReference type="Gene3D" id="3.30.1330.60">
    <property type="entry name" value="OmpA-like domain"/>
    <property type="match status" value="1"/>
</dbReference>
<dbReference type="SUPFAM" id="SSF103088">
    <property type="entry name" value="OmpA-like"/>
    <property type="match status" value="1"/>
</dbReference>
<name>E8M5V2_PHOS4</name>
<comment type="caution">
    <text evidence="7">The sequence shown here is derived from an EMBL/GenBank/DDBJ whole genome shotgun (WGS) entry which is preliminary data.</text>
</comment>
<dbReference type="Pfam" id="PF00691">
    <property type="entry name" value="OmpA"/>
    <property type="match status" value="1"/>
</dbReference>
<dbReference type="PRINTS" id="PR01021">
    <property type="entry name" value="OMPADOMAIN"/>
</dbReference>
<comment type="subcellular location">
    <subcellularLocation>
        <location evidence="1">Cell outer membrane</location>
    </subcellularLocation>
</comment>
<feature type="chain" id="PRO_5003224747" evidence="5">
    <location>
        <begin position="22"/>
        <end position="203"/>
    </location>
</feature>
<protein>
    <submittedName>
        <fullName evidence="7">Putative outer membrane protein</fullName>
    </submittedName>
</protein>
<dbReference type="OrthoDB" id="9805832at2"/>
<evidence type="ECO:0000313" key="7">
    <source>
        <dbReference type="EMBL" id="EGA70402.1"/>
    </source>
</evidence>
<dbReference type="EMBL" id="AEVT01000058">
    <property type="protein sequence ID" value="EGA70402.1"/>
    <property type="molecule type" value="Genomic_DNA"/>
</dbReference>
<dbReference type="InterPro" id="IPR006664">
    <property type="entry name" value="OMP_bac"/>
</dbReference>
<keyword evidence="2 4" id="KW-0472">Membrane</keyword>
<evidence type="ECO:0000313" key="8">
    <source>
        <dbReference type="Proteomes" id="UP000006228"/>
    </source>
</evidence>
<evidence type="ECO:0000256" key="2">
    <source>
        <dbReference type="ARBA" id="ARBA00023136"/>
    </source>
</evidence>
<dbReference type="eggNOG" id="COG2885">
    <property type="taxonomic scope" value="Bacteria"/>
</dbReference>
<feature type="domain" description="OmpA-like" evidence="6">
    <location>
        <begin position="71"/>
        <end position="188"/>
    </location>
</feature>
<dbReference type="Proteomes" id="UP000006228">
    <property type="component" value="Unassembled WGS sequence"/>
</dbReference>
<dbReference type="PANTHER" id="PTHR30329">
    <property type="entry name" value="STATOR ELEMENT OF FLAGELLAR MOTOR COMPLEX"/>
    <property type="match status" value="1"/>
</dbReference>
<evidence type="ECO:0000256" key="5">
    <source>
        <dbReference type="SAM" id="SignalP"/>
    </source>
</evidence>
<dbReference type="GeneID" id="95568981"/>
<dbReference type="PROSITE" id="PS51257">
    <property type="entry name" value="PROKAR_LIPOPROTEIN"/>
    <property type="match status" value="1"/>
</dbReference>
<dbReference type="PROSITE" id="PS51123">
    <property type="entry name" value="OMPA_2"/>
    <property type="match status" value="1"/>
</dbReference>
<reference evidence="7 8" key="1">
    <citation type="journal article" date="2012" name="Int. J. Syst. Evol. Microbiol.">
        <title>Vibrio caribbeanicus sp. nov., isolated from the marine sponge Scleritoderma cyanea.</title>
        <authorList>
            <person name="Hoffmann M."/>
            <person name="Monday S.R."/>
            <person name="Allard M.W."/>
            <person name="Strain E.A."/>
            <person name="Whittaker P."/>
            <person name="Naum M."/>
            <person name="McCarthy P.J."/>
            <person name="Lopez J.V."/>
            <person name="Fischer M."/>
            <person name="Brown E.W."/>
        </authorList>
    </citation>
    <scope>NUCLEOTIDE SEQUENCE [LARGE SCALE GENOMIC DNA]</scope>
    <source>
        <strain evidence="8">DSMZ 21326</strain>
    </source>
</reference>
<dbReference type="RefSeq" id="WP_008076265.1">
    <property type="nucleotide sequence ID" value="NZ_AEVT01000058.1"/>
</dbReference>
<dbReference type="InterPro" id="IPR006665">
    <property type="entry name" value="OmpA-like"/>
</dbReference>
<proteinExistence type="predicted"/>
<feature type="signal peptide" evidence="5">
    <location>
        <begin position="1"/>
        <end position="21"/>
    </location>
</feature>